<keyword evidence="1" id="KW-1003">Cell membrane</keyword>
<dbReference type="Gene3D" id="3.40.50.11690">
    <property type="entry name" value="Cell division protein FtsQ/DivIB"/>
    <property type="match status" value="1"/>
</dbReference>
<dbReference type="RefSeq" id="WP_116496494.1">
    <property type="nucleotide sequence ID" value="NZ_QENZ01000004.1"/>
</dbReference>
<gene>
    <name evidence="6" type="ORF">C7377_1272</name>
</gene>
<dbReference type="AlphaFoldDB" id="A0A7L4UP82"/>
<keyword evidence="5" id="KW-0131">Cell cycle</keyword>
<keyword evidence="4" id="KW-1133">Transmembrane helix</keyword>
<dbReference type="Proteomes" id="UP000251835">
    <property type="component" value="Unassembled WGS sequence"/>
</dbReference>
<dbReference type="InterPro" id="IPR045335">
    <property type="entry name" value="FtsQ_C_sf"/>
</dbReference>
<name>A0A7L4UP82_BALHA</name>
<evidence type="ECO:0000256" key="5">
    <source>
        <dbReference type="ARBA" id="ARBA00023306"/>
    </source>
</evidence>
<keyword evidence="4" id="KW-0472">Membrane</keyword>
<dbReference type="PANTHER" id="PTHR35851">
    <property type="entry name" value="CELL DIVISION PROTEIN FTSQ"/>
    <property type="match status" value="1"/>
</dbReference>
<accession>A0A7L4UP82</accession>
<evidence type="ECO:0000256" key="4">
    <source>
        <dbReference type="ARBA" id="ARBA00022989"/>
    </source>
</evidence>
<organism evidence="6 7">
    <name type="scientific">Balneicella halophila</name>
    <dbReference type="NCBI Taxonomy" id="1537566"/>
    <lineage>
        <taxon>Bacteria</taxon>
        <taxon>Pseudomonadati</taxon>
        <taxon>Bacteroidota</taxon>
        <taxon>Bacteroidia</taxon>
        <taxon>Bacteroidales</taxon>
        <taxon>Balneicellaceae</taxon>
        <taxon>Balneicella</taxon>
    </lineage>
</organism>
<dbReference type="EMBL" id="QENZ01000004">
    <property type="protein sequence ID" value="PVX50943.1"/>
    <property type="molecule type" value="Genomic_DNA"/>
</dbReference>
<dbReference type="InterPro" id="IPR026579">
    <property type="entry name" value="FtsQ"/>
</dbReference>
<dbReference type="GO" id="GO:0090529">
    <property type="term" value="P:cell septum assembly"/>
    <property type="evidence" value="ECO:0007669"/>
    <property type="project" value="InterPro"/>
</dbReference>
<dbReference type="PANTHER" id="PTHR35851:SF1">
    <property type="entry name" value="CELL DIVISION PROTEIN FTSQ"/>
    <property type="match status" value="1"/>
</dbReference>
<keyword evidence="2 6" id="KW-0132">Cell division</keyword>
<proteinExistence type="predicted"/>
<keyword evidence="7" id="KW-1185">Reference proteome</keyword>
<reference evidence="6 7" key="1">
    <citation type="submission" date="2018-05" db="EMBL/GenBank/DDBJ databases">
        <title>Genomic Encyclopedia of Type Strains, Phase IV (KMG-IV): sequencing the most valuable type-strain genomes for metagenomic binning, comparative biology and taxonomic classification.</title>
        <authorList>
            <person name="Goeker M."/>
        </authorList>
    </citation>
    <scope>NUCLEOTIDE SEQUENCE [LARGE SCALE GENOMIC DNA]</scope>
    <source>
        <strain evidence="6 7">DSM 28579</strain>
    </source>
</reference>
<protein>
    <submittedName>
        <fullName evidence="6">Cell division protein FtsQ</fullName>
    </submittedName>
</protein>
<keyword evidence="3" id="KW-0812">Transmembrane</keyword>
<evidence type="ECO:0000313" key="7">
    <source>
        <dbReference type="Proteomes" id="UP000251835"/>
    </source>
</evidence>
<evidence type="ECO:0000256" key="2">
    <source>
        <dbReference type="ARBA" id="ARBA00022618"/>
    </source>
</evidence>
<evidence type="ECO:0000313" key="6">
    <source>
        <dbReference type="EMBL" id="PVX50943.1"/>
    </source>
</evidence>
<comment type="caution">
    <text evidence="6">The sequence shown here is derived from an EMBL/GenBank/DDBJ whole genome shotgun (WGS) entry which is preliminary data.</text>
</comment>
<sequence length="252" mass="29095">MKRNLKKILLFGLPLVLLLVYLAFAFFRIGQEEKVFKANGIVVEMTNPQFKFVNKKEILKIAEKQLGNTKDVKLDSINKNSLESAINKNPFVEDAQVFRSSDNACRIEITQRSPVLRVWTDTASYYLDKDGYKMPTGTKYAALVHMYRGNISESFAQKELLQFQAYLDDHSFWSEMIDYIMVNSKEELTLYLRAKSGKIHLGKPDNVAEKLEKLLLFINKVGKFNGLETYETIDLRYDNQVVVKKKEANATR</sequence>
<evidence type="ECO:0000256" key="1">
    <source>
        <dbReference type="ARBA" id="ARBA00022475"/>
    </source>
</evidence>
<dbReference type="OrthoDB" id="1466667at2"/>
<evidence type="ECO:0000256" key="3">
    <source>
        <dbReference type="ARBA" id="ARBA00022692"/>
    </source>
</evidence>